<dbReference type="PROSITE" id="PS00188">
    <property type="entry name" value="BIOTIN"/>
    <property type="match status" value="1"/>
</dbReference>
<evidence type="ECO:0000313" key="5">
    <source>
        <dbReference type="Proteomes" id="UP000502998"/>
    </source>
</evidence>
<dbReference type="RefSeq" id="WP_173103706.1">
    <property type="nucleotide sequence ID" value="NZ_AP022822.1"/>
</dbReference>
<organism evidence="4 5">
    <name type="scientific">Enterococcus saigonensis</name>
    <dbReference type="NCBI Taxonomy" id="1805431"/>
    <lineage>
        <taxon>Bacteria</taxon>
        <taxon>Bacillati</taxon>
        <taxon>Bacillota</taxon>
        <taxon>Bacilli</taxon>
        <taxon>Lactobacillales</taxon>
        <taxon>Enterococcaceae</taxon>
        <taxon>Enterococcus</taxon>
    </lineage>
</organism>
<protein>
    <submittedName>
        <fullName evidence="4">Acetyl-CoA carboxylase biotin carboxyl carrier protein subunit</fullName>
    </submittedName>
</protein>
<dbReference type="InterPro" id="IPR001882">
    <property type="entry name" value="Biotin_BS"/>
</dbReference>
<dbReference type="Gene3D" id="2.40.50.100">
    <property type="match status" value="1"/>
</dbReference>
<dbReference type="PANTHER" id="PTHR45266">
    <property type="entry name" value="OXALOACETATE DECARBOXYLASE ALPHA CHAIN"/>
    <property type="match status" value="1"/>
</dbReference>
<evidence type="ECO:0000256" key="1">
    <source>
        <dbReference type="ARBA" id="ARBA00023267"/>
    </source>
</evidence>
<proteinExistence type="predicted"/>
<feature type="region of interest" description="Disordered" evidence="2">
    <location>
        <begin position="27"/>
        <end position="62"/>
    </location>
</feature>
<dbReference type="FunFam" id="2.40.50.100:FF:000003">
    <property type="entry name" value="Acetyl-CoA carboxylase biotin carboxyl carrier protein"/>
    <property type="match status" value="1"/>
</dbReference>
<evidence type="ECO:0000313" key="4">
    <source>
        <dbReference type="EMBL" id="BCA86577.1"/>
    </source>
</evidence>
<dbReference type="InterPro" id="IPR011053">
    <property type="entry name" value="Single_hybrid_motif"/>
</dbReference>
<evidence type="ECO:0000259" key="3">
    <source>
        <dbReference type="PROSITE" id="PS50968"/>
    </source>
</evidence>
<evidence type="ECO:0000256" key="2">
    <source>
        <dbReference type="SAM" id="MobiDB-lite"/>
    </source>
</evidence>
<feature type="domain" description="Lipoyl-binding" evidence="3">
    <location>
        <begin position="54"/>
        <end position="130"/>
    </location>
</feature>
<gene>
    <name evidence="4" type="ORF">EsVE80_21000</name>
</gene>
<dbReference type="InterPro" id="IPR050709">
    <property type="entry name" value="Biotin_Carboxyl_Carrier/Decarb"/>
</dbReference>
<keyword evidence="5" id="KW-1185">Reference proteome</keyword>
<dbReference type="Pfam" id="PF00364">
    <property type="entry name" value="Biotin_lipoyl"/>
    <property type="match status" value="1"/>
</dbReference>
<reference evidence="4 5" key="1">
    <citation type="submission" date="2020-02" db="EMBL/GenBank/DDBJ databases">
        <title>Characterization of vanA genotype vancomycin-resistant Enterococcus saigonensis VE80.</title>
        <authorList>
            <person name="Harada T."/>
            <person name="Motooka D."/>
            <person name="Nakamura S."/>
            <person name="Yamamoto Y."/>
            <person name="Kawahara R."/>
            <person name="Kawatsu K."/>
        </authorList>
    </citation>
    <scope>NUCLEOTIDE SEQUENCE [LARGE SCALE GENOMIC DNA]</scope>
    <source>
        <strain evidence="4 5">VE80</strain>
    </source>
</reference>
<keyword evidence="1" id="KW-0092">Biotin</keyword>
<dbReference type="KEGG" id="esg:EsVE80_21000"/>
<dbReference type="Proteomes" id="UP000502998">
    <property type="component" value="Chromosome"/>
</dbReference>
<dbReference type="PANTHER" id="PTHR45266:SF3">
    <property type="entry name" value="OXALOACETATE DECARBOXYLASE ALPHA CHAIN"/>
    <property type="match status" value="1"/>
</dbReference>
<dbReference type="SUPFAM" id="SSF51230">
    <property type="entry name" value="Single hybrid motif"/>
    <property type="match status" value="1"/>
</dbReference>
<accession>A0A679IST0</accession>
<dbReference type="AlphaFoldDB" id="A0A679IST0"/>
<dbReference type="InterPro" id="IPR000089">
    <property type="entry name" value="Biotin_lipoyl"/>
</dbReference>
<name>A0A679IST0_9ENTE</name>
<dbReference type="PROSITE" id="PS50968">
    <property type="entry name" value="BIOTINYL_LIPOYL"/>
    <property type="match status" value="1"/>
</dbReference>
<sequence length="130" mass="13970">MLRKFKISIDGKEYLVEMEELGVPAVQEERATTSVTEPKPAPTLPTMMPPQAKNSTVSSESQLLTAPMPGTILKLLVNPGESVSANQPVMILEAMKMENEIVAPTDGHVAEILVQVGTIVNASDPLISFN</sequence>
<dbReference type="NCBIfam" id="NF005117">
    <property type="entry name" value="PRK06549.1"/>
    <property type="match status" value="1"/>
</dbReference>
<feature type="compositionally biased region" description="Polar residues" evidence="2">
    <location>
        <begin position="52"/>
        <end position="62"/>
    </location>
</feature>
<dbReference type="EMBL" id="AP022822">
    <property type="protein sequence ID" value="BCA86577.1"/>
    <property type="molecule type" value="Genomic_DNA"/>
</dbReference>
<dbReference type="CDD" id="cd06850">
    <property type="entry name" value="biotinyl_domain"/>
    <property type="match status" value="1"/>
</dbReference>